<evidence type="ECO:0000256" key="1">
    <source>
        <dbReference type="SAM" id="Phobius"/>
    </source>
</evidence>
<name>A0A0S7BVZ3_9CHLR</name>
<dbReference type="RefSeq" id="WP_062281353.1">
    <property type="nucleotide sequence ID" value="NZ_DF968181.1"/>
</dbReference>
<dbReference type="EMBL" id="DF968181">
    <property type="protein sequence ID" value="GAP41008.1"/>
    <property type="molecule type" value="Genomic_DNA"/>
</dbReference>
<feature type="domain" description="DUF3592" evidence="2">
    <location>
        <begin position="40"/>
        <end position="127"/>
    </location>
</feature>
<feature type="transmembrane region" description="Helical" evidence="1">
    <location>
        <begin position="131"/>
        <end position="151"/>
    </location>
</feature>
<evidence type="ECO:0000259" key="2">
    <source>
        <dbReference type="Pfam" id="PF12158"/>
    </source>
</evidence>
<proteinExistence type="predicted"/>
<dbReference type="Proteomes" id="UP000053370">
    <property type="component" value="Unassembled WGS sequence"/>
</dbReference>
<gene>
    <name evidence="3" type="ORF">ATC1_13990</name>
</gene>
<dbReference type="OrthoDB" id="191236at2"/>
<feature type="transmembrane region" description="Helical" evidence="1">
    <location>
        <begin position="6"/>
        <end position="24"/>
    </location>
</feature>
<keyword evidence="1" id="KW-0812">Transmembrane</keyword>
<evidence type="ECO:0000313" key="3">
    <source>
        <dbReference type="EMBL" id="GAP41008.1"/>
    </source>
</evidence>
<protein>
    <recommendedName>
        <fullName evidence="2">DUF3592 domain-containing protein</fullName>
    </recommendedName>
</protein>
<organism evidence="3">
    <name type="scientific">Flexilinea flocculi</name>
    <dbReference type="NCBI Taxonomy" id="1678840"/>
    <lineage>
        <taxon>Bacteria</taxon>
        <taxon>Bacillati</taxon>
        <taxon>Chloroflexota</taxon>
        <taxon>Anaerolineae</taxon>
        <taxon>Anaerolineales</taxon>
        <taxon>Anaerolineaceae</taxon>
        <taxon>Flexilinea</taxon>
    </lineage>
</organism>
<evidence type="ECO:0000313" key="4">
    <source>
        <dbReference type="Proteomes" id="UP000053370"/>
    </source>
</evidence>
<reference evidence="3" key="1">
    <citation type="journal article" date="2015" name="Genome Announc.">
        <title>Draft Genome Sequence of Anaerolineae Strain TC1, a Novel Isolate from a Methanogenic Wastewater Treatment System.</title>
        <authorList>
            <person name="Matsuura N."/>
            <person name="Tourlousse D.M."/>
            <person name="Sun L."/>
            <person name="Toyonaga M."/>
            <person name="Kuroda K."/>
            <person name="Ohashi A."/>
            <person name="Cruz R."/>
            <person name="Yamaguchi T."/>
            <person name="Sekiguchi Y."/>
        </authorList>
    </citation>
    <scope>NUCLEOTIDE SEQUENCE [LARGE SCALE GENOMIC DNA]</scope>
    <source>
        <strain evidence="3">TC1</strain>
    </source>
</reference>
<dbReference type="AlphaFoldDB" id="A0A0S7BVZ3"/>
<dbReference type="Pfam" id="PF12158">
    <property type="entry name" value="DUF3592"/>
    <property type="match status" value="1"/>
</dbReference>
<keyword evidence="4" id="KW-1185">Reference proteome</keyword>
<keyword evidence="1" id="KW-0472">Membrane</keyword>
<keyword evidence="1" id="KW-1133">Transmembrane helix</keyword>
<dbReference type="STRING" id="1678840.ATC1_13990"/>
<dbReference type="InterPro" id="IPR021994">
    <property type="entry name" value="DUF3592"/>
</dbReference>
<sequence>MENANIFLFVIVIAVGLIIIFFGIRQYFQAKNAEKNWLNVSGVVLESNLSSFRTRNSRGNYTTKYRPHVAYQYQVDGQTFHSDRLAFGSESTSESNGRKKIAIYPEGSQVTVHYAPGNPAKAVLETKAYGVIYNILLGLFFIALGILAMIVS</sequence>
<accession>A0A0S7BVZ3</accession>